<feature type="domain" description="Oxo-4-hydroxy-4-carboxy-5-ureidoimidazoline decarboxylase" evidence="7">
    <location>
        <begin position="7"/>
        <end position="159"/>
    </location>
</feature>
<dbReference type="OrthoDB" id="9800909at2"/>
<keyword evidence="4" id="KW-0659">Purine metabolism</keyword>
<keyword evidence="6 8" id="KW-0456">Lyase</keyword>
<evidence type="ECO:0000256" key="6">
    <source>
        <dbReference type="ARBA" id="ARBA00023239"/>
    </source>
</evidence>
<comment type="catalytic activity">
    <reaction evidence="1">
        <text>5-hydroxy-2-oxo-4-ureido-2,5-dihydro-1H-imidazole-5-carboxylate + H(+) = (S)-allantoin + CO2</text>
        <dbReference type="Rhea" id="RHEA:26301"/>
        <dbReference type="ChEBI" id="CHEBI:15378"/>
        <dbReference type="ChEBI" id="CHEBI:15678"/>
        <dbReference type="ChEBI" id="CHEBI:16526"/>
        <dbReference type="ChEBI" id="CHEBI:58639"/>
        <dbReference type="EC" id="4.1.1.97"/>
    </reaction>
</comment>
<accession>A0A7C8GUG7</accession>
<dbReference type="SUPFAM" id="SSF158694">
    <property type="entry name" value="UraD-Like"/>
    <property type="match status" value="1"/>
</dbReference>
<comment type="caution">
    <text evidence="8">The sequence shown here is derived from an EMBL/GenBank/DDBJ whole genome shotgun (WGS) entry which is preliminary data.</text>
</comment>
<dbReference type="NCBIfam" id="TIGR03164">
    <property type="entry name" value="UHCUDC"/>
    <property type="match status" value="1"/>
</dbReference>
<dbReference type="Pfam" id="PF09349">
    <property type="entry name" value="OHCU_decarbox"/>
    <property type="match status" value="1"/>
</dbReference>
<dbReference type="AlphaFoldDB" id="A0A7C8GUG7"/>
<protein>
    <recommendedName>
        <fullName evidence="3">2-oxo-4-hydroxy-4-carboxy-5-ureidoimidazoline decarboxylase</fullName>
        <ecNumber evidence="3">4.1.1.97</ecNumber>
    </recommendedName>
</protein>
<organism evidence="8 9">
    <name type="scientific">Gracilibacillus oryzae</name>
    <dbReference type="NCBI Taxonomy" id="1672701"/>
    <lineage>
        <taxon>Bacteria</taxon>
        <taxon>Bacillati</taxon>
        <taxon>Bacillota</taxon>
        <taxon>Bacilli</taxon>
        <taxon>Bacillales</taxon>
        <taxon>Bacillaceae</taxon>
        <taxon>Gracilibacillus</taxon>
    </lineage>
</organism>
<evidence type="ECO:0000256" key="1">
    <source>
        <dbReference type="ARBA" id="ARBA00001163"/>
    </source>
</evidence>
<dbReference type="GO" id="GO:0051997">
    <property type="term" value="F:2-oxo-4-hydroxy-4-carboxy-5-ureidoimidazoline decarboxylase activity"/>
    <property type="evidence" value="ECO:0007669"/>
    <property type="project" value="UniProtKB-EC"/>
</dbReference>
<name>A0A7C8GUG7_9BACI</name>
<dbReference type="RefSeq" id="WP_153402078.1">
    <property type="nucleotide sequence ID" value="NZ_ML762426.1"/>
</dbReference>
<keyword evidence="5" id="KW-0210">Decarboxylase</keyword>
<dbReference type="EC" id="4.1.1.97" evidence="3"/>
<evidence type="ECO:0000313" key="9">
    <source>
        <dbReference type="Proteomes" id="UP000480246"/>
    </source>
</evidence>
<evidence type="ECO:0000256" key="3">
    <source>
        <dbReference type="ARBA" id="ARBA00012257"/>
    </source>
</evidence>
<evidence type="ECO:0000256" key="4">
    <source>
        <dbReference type="ARBA" id="ARBA00022631"/>
    </source>
</evidence>
<dbReference type="Proteomes" id="UP000480246">
    <property type="component" value="Unassembled WGS sequence"/>
</dbReference>
<dbReference type="Gene3D" id="1.10.3330.10">
    <property type="entry name" value="Oxo-4-hydroxy-4-carboxy-5-ureidoimidazoline decarboxylase"/>
    <property type="match status" value="1"/>
</dbReference>
<dbReference type="GO" id="GO:0006144">
    <property type="term" value="P:purine nucleobase metabolic process"/>
    <property type="evidence" value="ECO:0007669"/>
    <property type="project" value="UniProtKB-KW"/>
</dbReference>
<comment type="pathway">
    <text evidence="2">Purine metabolism; urate degradation; (S)-allantoin from urate: step 3/3.</text>
</comment>
<sequence length="168" mass="19960">MYVNDLNKMDETEFVDQLGSIFEQSPWIAQKALRYRPYTSLEDLYQRMCEIVHNATEAEKLELIRSHPNLGERVKMSQESVNEQTSAGLKNLTKEEYDNFHLLNQRYIDKFQFPFIFAVKGKKKTDIMQAMLLRVEEEETKEFQTALSEIFKIAKFRLDEKFNSHFIC</sequence>
<evidence type="ECO:0000313" key="8">
    <source>
        <dbReference type="EMBL" id="KAB8138213.1"/>
    </source>
</evidence>
<keyword evidence="9" id="KW-1185">Reference proteome</keyword>
<reference evidence="8 9" key="1">
    <citation type="submission" date="2019-10" db="EMBL/GenBank/DDBJ databases">
        <title>Gracilibacillus sp. nov. isolated from rice seeds.</title>
        <authorList>
            <person name="He S."/>
        </authorList>
    </citation>
    <scope>NUCLEOTIDE SEQUENCE [LARGE SCALE GENOMIC DNA]</scope>
    <source>
        <strain evidence="8 9">TD8</strain>
    </source>
</reference>
<evidence type="ECO:0000256" key="2">
    <source>
        <dbReference type="ARBA" id="ARBA00004754"/>
    </source>
</evidence>
<dbReference type="EMBL" id="WEID01000025">
    <property type="protein sequence ID" value="KAB8138213.1"/>
    <property type="molecule type" value="Genomic_DNA"/>
</dbReference>
<dbReference type="PANTHER" id="PTHR43466">
    <property type="entry name" value="2-OXO-4-HYDROXY-4-CARBOXY-5-UREIDOIMIDAZOLINE DECARBOXYLASE-RELATED"/>
    <property type="match status" value="1"/>
</dbReference>
<dbReference type="UniPathway" id="UPA00394">
    <property type="reaction ID" value="UER00652"/>
</dbReference>
<gene>
    <name evidence="8" type="primary">uraD</name>
    <name evidence="8" type="ORF">F9U64_05900</name>
</gene>
<dbReference type="InterPro" id="IPR017580">
    <property type="entry name" value="OHCU_decarboxylase-1"/>
</dbReference>
<dbReference type="PANTHER" id="PTHR43466:SF1">
    <property type="entry name" value="2-OXO-4-HYDROXY-4-CARBOXY-5-UREIDOIMIDAZOLINE DECARBOXYLASE-RELATED"/>
    <property type="match status" value="1"/>
</dbReference>
<proteinExistence type="predicted"/>
<dbReference type="InterPro" id="IPR036778">
    <property type="entry name" value="OHCU_decarboxylase_sf"/>
</dbReference>
<dbReference type="GO" id="GO:0000255">
    <property type="term" value="P:allantoin metabolic process"/>
    <property type="evidence" value="ECO:0007669"/>
    <property type="project" value="InterPro"/>
</dbReference>
<dbReference type="GO" id="GO:0019628">
    <property type="term" value="P:urate catabolic process"/>
    <property type="evidence" value="ECO:0007669"/>
    <property type="project" value="UniProtKB-UniPathway"/>
</dbReference>
<evidence type="ECO:0000259" key="7">
    <source>
        <dbReference type="Pfam" id="PF09349"/>
    </source>
</evidence>
<evidence type="ECO:0000256" key="5">
    <source>
        <dbReference type="ARBA" id="ARBA00022793"/>
    </source>
</evidence>
<dbReference type="InterPro" id="IPR018020">
    <property type="entry name" value="OHCU_decarboxylase"/>
</dbReference>